<accession>A0A1L9NB36</accession>
<dbReference type="EMBL" id="KV878187">
    <property type="protein sequence ID" value="OJI86496.1"/>
    <property type="molecule type" value="Genomic_DNA"/>
</dbReference>
<evidence type="ECO:0000313" key="3">
    <source>
        <dbReference type="Proteomes" id="UP000184304"/>
    </source>
</evidence>
<keyword evidence="1" id="KW-1133">Transmembrane helix</keyword>
<proteinExistence type="predicted"/>
<evidence type="ECO:0000313" key="2">
    <source>
        <dbReference type="EMBL" id="OJI86496.1"/>
    </source>
</evidence>
<sequence>MILALGARGPAFESRFGPIFYFFDFSSSFPIYIHFHILCSTKTLIFIVIYHFFLSLHPFIWIFQTLPSLTHWHFCFTKRCTFFNDLCTLARSPLVNTNFRGS</sequence>
<dbReference type="VEuPathDB" id="FungiDB:ASPTUDRAFT_474569"/>
<gene>
    <name evidence="2" type="ORF">ASPTUDRAFT_474569</name>
</gene>
<keyword evidence="1" id="KW-0812">Transmembrane</keyword>
<keyword evidence="3" id="KW-1185">Reference proteome</keyword>
<organism evidence="2 3">
    <name type="scientific">Aspergillus tubingensis (strain CBS 134.48)</name>
    <dbReference type="NCBI Taxonomy" id="767770"/>
    <lineage>
        <taxon>Eukaryota</taxon>
        <taxon>Fungi</taxon>
        <taxon>Dikarya</taxon>
        <taxon>Ascomycota</taxon>
        <taxon>Pezizomycotina</taxon>
        <taxon>Eurotiomycetes</taxon>
        <taxon>Eurotiomycetidae</taxon>
        <taxon>Eurotiales</taxon>
        <taxon>Aspergillaceae</taxon>
        <taxon>Aspergillus</taxon>
        <taxon>Aspergillus subgen. Circumdati</taxon>
    </lineage>
</organism>
<evidence type="ECO:0000256" key="1">
    <source>
        <dbReference type="SAM" id="Phobius"/>
    </source>
</evidence>
<name>A0A1L9NB36_ASPTC</name>
<feature type="transmembrane region" description="Helical" evidence="1">
    <location>
        <begin position="44"/>
        <end position="63"/>
    </location>
</feature>
<dbReference type="AlphaFoldDB" id="A0A1L9NB36"/>
<keyword evidence="1" id="KW-0472">Membrane</keyword>
<dbReference type="Proteomes" id="UP000184304">
    <property type="component" value="Unassembled WGS sequence"/>
</dbReference>
<protein>
    <submittedName>
        <fullName evidence="2">Uncharacterized protein</fullName>
    </submittedName>
</protein>
<feature type="transmembrane region" description="Helical" evidence="1">
    <location>
        <begin position="19"/>
        <end position="37"/>
    </location>
</feature>
<reference evidence="3" key="1">
    <citation type="journal article" date="2017" name="Genome Biol.">
        <title>Comparative genomics reveals high biological diversity and specific adaptations in the industrially and medically important fungal genus Aspergillus.</title>
        <authorList>
            <person name="de Vries R.P."/>
            <person name="Riley R."/>
            <person name="Wiebenga A."/>
            <person name="Aguilar-Osorio G."/>
            <person name="Amillis S."/>
            <person name="Uchima C.A."/>
            <person name="Anderluh G."/>
            <person name="Asadollahi M."/>
            <person name="Askin M."/>
            <person name="Barry K."/>
            <person name="Battaglia E."/>
            <person name="Bayram O."/>
            <person name="Benocci T."/>
            <person name="Braus-Stromeyer S.A."/>
            <person name="Caldana C."/>
            <person name="Canovas D."/>
            <person name="Cerqueira G.C."/>
            <person name="Chen F."/>
            <person name="Chen W."/>
            <person name="Choi C."/>
            <person name="Clum A."/>
            <person name="Dos Santos R.A."/>
            <person name="Damasio A.R."/>
            <person name="Diallinas G."/>
            <person name="Emri T."/>
            <person name="Fekete E."/>
            <person name="Flipphi M."/>
            <person name="Freyberg S."/>
            <person name="Gallo A."/>
            <person name="Gournas C."/>
            <person name="Habgood R."/>
            <person name="Hainaut M."/>
            <person name="Harispe M.L."/>
            <person name="Henrissat B."/>
            <person name="Hilden K.S."/>
            <person name="Hope R."/>
            <person name="Hossain A."/>
            <person name="Karabika E."/>
            <person name="Karaffa L."/>
            <person name="Karanyi Z."/>
            <person name="Krasevec N."/>
            <person name="Kuo A."/>
            <person name="Kusch H."/>
            <person name="LaButti K."/>
            <person name="Lagendijk E.L."/>
            <person name="Lapidus A."/>
            <person name="Levasseur A."/>
            <person name="Lindquist E."/>
            <person name="Lipzen A."/>
            <person name="Logrieco A.F."/>
            <person name="MacCabe A."/>
            <person name="Maekelae M.R."/>
            <person name="Malavazi I."/>
            <person name="Melin P."/>
            <person name="Meyer V."/>
            <person name="Mielnichuk N."/>
            <person name="Miskei M."/>
            <person name="Molnar A.P."/>
            <person name="Mule G."/>
            <person name="Ngan C.Y."/>
            <person name="Orejas M."/>
            <person name="Orosz E."/>
            <person name="Ouedraogo J.P."/>
            <person name="Overkamp K.M."/>
            <person name="Park H.-S."/>
            <person name="Perrone G."/>
            <person name="Piumi F."/>
            <person name="Punt P.J."/>
            <person name="Ram A.F."/>
            <person name="Ramon A."/>
            <person name="Rauscher S."/>
            <person name="Record E."/>
            <person name="Riano-Pachon D.M."/>
            <person name="Robert V."/>
            <person name="Roehrig J."/>
            <person name="Ruller R."/>
            <person name="Salamov A."/>
            <person name="Salih N.S."/>
            <person name="Samson R.A."/>
            <person name="Sandor E."/>
            <person name="Sanguinetti M."/>
            <person name="Schuetze T."/>
            <person name="Sepcic K."/>
            <person name="Shelest E."/>
            <person name="Sherlock G."/>
            <person name="Sophianopoulou V."/>
            <person name="Squina F.M."/>
            <person name="Sun H."/>
            <person name="Susca A."/>
            <person name="Todd R.B."/>
            <person name="Tsang A."/>
            <person name="Unkles S.E."/>
            <person name="van de Wiele N."/>
            <person name="van Rossen-Uffink D."/>
            <person name="Oliveira J.V."/>
            <person name="Vesth T.C."/>
            <person name="Visser J."/>
            <person name="Yu J.-H."/>
            <person name="Zhou M."/>
            <person name="Andersen M.R."/>
            <person name="Archer D.B."/>
            <person name="Baker S.E."/>
            <person name="Benoit I."/>
            <person name="Brakhage A.A."/>
            <person name="Braus G.H."/>
            <person name="Fischer R."/>
            <person name="Frisvad J.C."/>
            <person name="Goldman G.H."/>
            <person name="Houbraken J."/>
            <person name="Oakley B."/>
            <person name="Pocsi I."/>
            <person name="Scazzocchio C."/>
            <person name="Seiboth B."/>
            <person name="vanKuyk P.A."/>
            <person name="Wortman J."/>
            <person name="Dyer P.S."/>
            <person name="Grigoriev I.V."/>
        </authorList>
    </citation>
    <scope>NUCLEOTIDE SEQUENCE [LARGE SCALE GENOMIC DNA]</scope>
    <source>
        <strain evidence="3">CBS 134.48</strain>
    </source>
</reference>